<feature type="transmembrane region" description="Helical" evidence="1">
    <location>
        <begin position="15"/>
        <end position="34"/>
    </location>
</feature>
<name>K8ETQ4_9CHLO</name>
<keyword evidence="1" id="KW-0472">Membrane</keyword>
<dbReference type="KEGG" id="bpg:Bathy03g04640"/>
<dbReference type="GeneID" id="19017001"/>
<dbReference type="RefSeq" id="XP_007514403.1">
    <property type="nucleotide sequence ID" value="XM_007514341.1"/>
</dbReference>
<keyword evidence="1" id="KW-0812">Transmembrane</keyword>
<dbReference type="Proteomes" id="UP000198341">
    <property type="component" value="Chromosome 3"/>
</dbReference>
<sequence length="64" mass="6926">MTYQAAFKGGDEMSAAYASVAAFAWWNITAARRVFIEKAKVIGPKINFCISGAMLGLFTYALAN</sequence>
<feature type="transmembrane region" description="Helical" evidence="1">
    <location>
        <begin position="46"/>
        <end position="63"/>
    </location>
</feature>
<gene>
    <name evidence="2" type="ORF">Bathy03g04640</name>
</gene>
<dbReference type="EMBL" id="FO082276">
    <property type="protein sequence ID" value="CCO15840.1"/>
    <property type="molecule type" value="Genomic_DNA"/>
</dbReference>
<dbReference type="AlphaFoldDB" id="K8ETQ4"/>
<proteinExistence type="predicted"/>
<reference evidence="2 3" key="1">
    <citation type="submission" date="2011-10" db="EMBL/GenBank/DDBJ databases">
        <authorList>
            <person name="Genoscope - CEA"/>
        </authorList>
    </citation>
    <scope>NUCLEOTIDE SEQUENCE [LARGE SCALE GENOMIC DNA]</scope>
    <source>
        <strain evidence="2 3">RCC 1105</strain>
    </source>
</reference>
<evidence type="ECO:0000313" key="2">
    <source>
        <dbReference type="EMBL" id="CCO15840.1"/>
    </source>
</evidence>
<keyword evidence="3" id="KW-1185">Reference proteome</keyword>
<protein>
    <submittedName>
        <fullName evidence="2">Uncharacterized protein</fullName>
    </submittedName>
</protein>
<accession>K8ETQ4</accession>
<keyword evidence="1" id="KW-1133">Transmembrane helix</keyword>
<evidence type="ECO:0000313" key="3">
    <source>
        <dbReference type="Proteomes" id="UP000198341"/>
    </source>
</evidence>
<evidence type="ECO:0000256" key="1">
    <source>
        <dbReference type="SAM" id="Phobius"/>
    </source>
</evidence>
<organism evidence="2 3">
    <name type="scientific">Bathycoccus prasinos</name>
    <dbReference type="NCBI Taxonomy" id="41875"/>
    <lineage>
        <taxon>Eukaryota</taxon>
        <taxon>Viridiplantae</taxon>
        <taxon>Chlorophyta</taxon>
        <taxon>Mamiellophyceae</taxon>
        <taxon>Mamiellales</taxon>
        <taxon>Bathycoccaceae</taxon>
        <taxon>Bathycoccus</taxon>
    </lineage>
</organism>